<evidence type="ECO:0000313" key="14">
    <source>
        <dbReference type="Proteomes" id="UP001642540"/>
    </source>
</evidence>
<feature type="transmembrane region" description="Helical" evidence="11">
    <location>
        <begin position="41"/>
        <end position="66"/>
    </location>
</feature>
<evidence type="ECO:0000256" key="4">
    <source>
        <dbReference type="ARBA" id="ARBA00022692"/>
    </source>
</evidence>
<keyword evidence="3" id="KW-1003">Cell membrane</keyword>
<evidence type="ECO:0000259" key="12">
    <source>
        <dbReference type="PROSITE" id="PS50262"/>
    </source>
</evidence>
<feature type="transmembrane region" description="Helical" evidence="11">
    <location>
        <begin position="387"/>
        <end position="407"/>
    </location>
</feature>
<evidence type="ECO:0000313" key="13">
    <source>
        <dbReference type="EMBL" id="CAL8115598.1"/>
    </source>
</evidence>
<keyword evidence="9" id="KW-0807">Transducer</keyword>
<keyword evidence="6" id="KW-0297">G-protein coupled receptor</keyword>
<feature type="transmembrane region" description="Helical" evidence="11">
    <location>
        <begin position="6"/>
        <end position="29"/>
    </location>
</feature>
<dbReference type="CDD" id="cd00637">
    <property type="entry name" value="7tm_classA_rhodopsin-like"/>
    <property type="match status" value="1"/>
</dbReference>
<evidence type="ECO:0000256" key="11">
    <source>
        <dbReference type="SAM" id="Phobius"/>
    </source>
</evidence>
<feature type="compositionally biased region" description="Low complexity" evidence="10">
    <location>
        <begin position="159"/>
        <end position="187"/>
    </location>
</feature>
<evidence type="ECO:0000256" key="3">
    <source>
        <dbReference type="ARBA" id="ARBA00022475"/>
    </source>
</evidence>
<feature type="region of interest" description="Disordered" evidence="10">
    <location>
        <begin position="150"/>
        <end position="187"/>
    </location>
</feature>
<evidence type="ECO:0000256" key="2">
    <source>
        <dbReference type="ARBA" id="ARBA00010663"/>
    </source>
</evidence>
<keyword evidence="7 11" id="KW-0472">Membrane</keyword>
<feature type="compositionally biased region" description="Polar residues" evidence="10">
    <location>
        <begin position="480"/>
        <end position="489"/>
    </location>
</feature>
<reference evidence="13 14" key="1">
    <citation type="submission" date="2024-08" db="EMBL/GenBank/DDBJ databases">
        <authorList>
            <person name="Cucini C."/>
            <person name="Frati F."/>
        </authorList>
    </citation>
    <scope>NUCLEOTIDE SEQUENCE [LARGE SCALE GENOMIC DNA]</scope>
</reference>
<evidence type="ECO:0000256" key="5">
    <source>
        <dbReference type="ARBA" id="ARBA00022989"/>
    </source>
</evidence>
<keyword evidence="4 11" id="KW-0812">Transmembrane</keyword>
<evidence type="ECO:0000256" key="6">
    <source>
        <dbReference type="ARBA" id="ARBA00023040"/>
    </source>
</evidence>
<evidence type="ECO:0000256" key="8">
    <source>
        <dbReference type="ARBA" id="ARBA00023170"/>
    </source>
</evidence>
<dbReference type="Proteomes" id="UP001642540">
    <property type="component" value="Unassembled WGS sequence"/>
</dbReference>
<keyword evidence="14" id="KW-1185">Reference proteome</keyword>
<keyword evidence="8" id="KW-0675">Receptor</keyword>
<dbReference type="InterPro" id="IPR000276">
    <property type="entry name" value="GPCR_Rhodpsn"/>
</dbReference>
<dbReference type="EMBL" id="CAXLJM020000051">
    <property type="protein sequence ID" value="CAL8115598.1"/>
    <property type="molecule type" value="Genomic_DNA"/>
</dbReference>
<dbReference type="PROSITE" id="PS50262">
    <property type="entry name" value="G_PROTEIN_RECEP_F1_2"/>
    <property type="match status" value="1"/>
</dbReference>
<accession>A0ABP1QZF3</accession>
<feature type="region of interest" description="Disordered" evidence="10">
    <location>
        <begin position="464"/>
        <end position="489"/>
    </location>
</feature>
<dbReference type="PANTHER" id="PTHR24249">
    <property type="entry name" value="HISTAMINE RECEPTOR-RELATED G-PROTEIN COUPLED RECEPTOR"/>
    <property type="match status" value="1"/>
</dbReference>
<sequence length="489" mass="54365">MNVLLGAVGTCMAFFGIFMNLYVIIVLLLNKKARTTSEWILLHLGWCGLGASFINLFLISPSIIMARWLTSTGSFCSFVGASVLTLQLLTVWSICALSADRCAAIASPLRYTQLVTAKRVAVFFFFIWVLSIGTMMTAFIVSNDIRHENHAPDDRPFRNDTSYYTNSDSSNHNNSNPSSPIQSSASTTPDLLMSSTRNFIANKTTSESDLQTGVKLGFNASSSPTVANMIFDVDRSAYGDRAESGRSHFEQQSGSSDITNYTSISLDQRYKMNEHVENESLKDVSRNLEYRQAMGLCLPRVYYTSVPSLIWASEWVFVILVAPLCTILICDLVVLSIARKQRHRIVMALYQITLSAQATVVRSKGATPPQLWLNRSIPARSRACRAVLEDLAALVIIHLPLILILVFEMLTDDHHAPLLLHMAGSLSLFFFPSFTAILYGIRARSLRAAYKSYVRKRMTNSTLQHEIQQRLSPVDGGSPRPSSGAKSFR</sequence>
<evidence type="ECO:0000256" key="9">
    <source>
        <dbReference type="ARBA" id="ARBA00023224"/>
    </source>
</evidence>
<feature type="transmembrane region" description="Helical" evidence="11">
    <location>
        <begin position="419"/>
        <end position="441"/>
    </location>
</feature>
<comment type="subcellular location">
    <subcellularLocation>
        <location evidence="1">Cell membrane</location>
        <topology evidence="1">Multi-pass membrane protein</topology>
    </subcellularLocation>
</comment>
<dbReference type="PANTHER" id="PTHR24249:SF406">
    <property type="entry name" value="G-PROTEIN COUPLED RECEPTORS FAMILY 1 PROFILE DOMAIN-CONTAINING PROTEIN"/>
    <property type="match status" value="1"/>
</dbReference>
<dbReference type="SUPFAM" id="SSF81321">
    <property type="entry name" value="Family A G protein-coupled receptor-like"/>
    <property type="match status" value="1"/>
</dbReference>
<keyword evidence="5 11" id="KW-1133">Transmembrane helix</keyword>
<feature type="transmembrane region" description="Helical" evidence="11">
    <location>
        <begin position="315"/>
        <end position="338"/>
    </location>
</feature>
<gene>
    <name evidence="13" type="ORF">ODALV1_LOCUS16927</name>
</gene>
<dbReference type="PROSITE" id="PS00237">
    <property type="entry name" value="G_PROTEIN_RECEP_F1_1"/>
    <property type="match status" value="1"/>
</dbReference>
<name>A0ABP1QZF3_9HEXA</name>
<organism evidence="13 14">
    <name type="scientific">Orchesella dallaii</name>
    <dbReference type="NCBI Taxonomy" id="48710"/>
    <lineage>
        <taxon>Eukaryota</taxon>
        <taxon>Metazoa</taxon>
        <taxon>Ecdysozoa</taxon>
        <taxon>Arthropoda</taxon>
        <taxon>Hexapoda</taxon>
        <taxon>Collembola</taxon>
        <taxon>Entomobryomorpha</taxon>
        <taxon>Entomobryoidea</taxon>
        <taxon>Orchesellidae</taxon>
        <taxon>Orchesellinae</taxon>
        <taxon>Orchesella</taxon>
    </lineage>
</organism>
<dbReference type="InterPro" id="IPR050569">
    <property type="entry name" value="TAAR"/>
</dbReference>
<dbReference type="Gene3D" id="1.20.1070.10">
    <property type="entry name" value="Rhodopsin 7-helix transmembrane proteins"/>
    <property type="match status" value="2"/>
</dbReference>
<dbReference type="InterPro" id="IPR017452">
    <property type="entry name" value="GPCR_Rhodpsn_7TM"/>
</dbReference>
<comment type="similarity">
    <text evidence="2">Belongs to the G-protein coupled receptor 1 family.</text>
</comment>
<dbReference type="Pfam" id="PF00001">
    <property type="entry name" value="7tm_1"/>
    <property type="match status" value="1"/>
</dbReference>
<evidence type="ECO:0000256" key="10">
    <source>
        <dbReference type="SAM" id="MobiDB-lite"/>
    </source>
</evidence>
<evidence type="ECO:0000256" key="1">
    <source>
        <dbReference type="ARBA" id="ARBA00004651"/>
    </source>
</evidence>
<feature type="transmembrane region" description="Helical" evidence="11">
    <location>
        <begin position="78"/>
        <end position="99"/>
    </location>
</feature>
<feature type="transmembrane region" description="Helical" evidence="11">
    <location>
        <begin position="120"/>
        <end position="141"/>
    </location>
</feature>
<comment type="caution">
    <text evidence="13">The sequence shown here is derived from an EMBL/GenBank/DDBJ whole genome shotgun (WGS) entry which is preliminary data.</text>
</comment>
<protein>
    <recommendedName>
        <fullName evidence="12">G-protein coupled receptors family 1 profile domain-containing protein</fullName>
    </recommendedName>
</protein>
<feature type="domain" description="G-protein coupled receptors family 1 profile" evidence="12">
    <location>
        <begin position="19"/>
        <end position="439"/>
    </location>
</feature>
<proteinExistence type="inferred from homology"/>
<evidence type="ECO:0000256" key="7">
    <source>
        <dbReference type="ARBA" id="ARBA00023136"/>
    </source>
</evidence>